<accession>A0A7X5ZY72</accession>
<dbReference type="Proteomes" id="UP000555407">
    <property type="component" value="Unassembled WGS sequence"/>
</dbReference>
<feature type="region of interest" description="Disordered" evidence="1">
    <location>
        <begin position="16"/>
        <end position="43"/>
    </location>
</feature>
<dbReference type="EMBL" id="JAASRO010000001">
    <property type="protein sequence ID" value="NIK54320.1"/>
    <property type="molecule type" value="Genomic_DNA"/>
</dbReference>
<dbReference type="SUPFAM" id="SSF160424">
    <property type="entry name" value="BH3703-like"/>
    <property type="match status" value="1"/>
</dbReference>
<organism evidence="2 3">
    <name type="scientific">Kribbella shirazensis</name>
    <dbReference type="NCBI Taxonomy" id="1105143"/>
    <lineage>
        <taxon>Bacteria</taxon>
        <taxon>Bacillati</taxon>
        <taxon>Actinomycetota</taxon>
        <taxon>Actinomycetes</taxon>
        <taxon>Propionibacteriales</taxon>
        <taxon>Kribbellaceae</taxon>
        <taxon>Kribbella</taxon>
    </lineage>
</organism>
<evidence type="ECO:0000313" key="2">
    <source>
        <dbReference type="EMBL" id="NIK54320.1"/>
    </source>
</evidence>
<comment type="caution">
    <text evidence="2">The sequence shown here is derived from an EMBL/GenBank/DDBJ whole genome shotgun (WGS) entry which is preliminary data.</text>
</comment>
<evidence type="ECO:0008006" key="4">
    <source>
        <dbReference type="Google" id="ProtNLM"/>
    </source>
</evidence>
<dbReference type="AlphaFoldDB" id="A0A7X5ZY72"/>
<keyword evidence="3" id="KW-1185">Reference proteome</keyword>
<proteinExistence type="predicted"/>
<evidence type="ECO:0000256" key="1">
    <source>
        <dbReference type="SAM" id="MobiDB-lite"/>
    </source>
</evidence>
<name>A0A7X5ZY72_9ACTN</name>
<dbReference type="RefSeq" id="WP_167203156.1">
    <property type="nucleotide sequence ID" value="NZ_JAASRO010000001.1"/>
</dbReference>
<protein>
    <recommendedName>
        <fullName evidence="4">DUF600 family protein</fullName>
    </recommendedName>
</protein>
<dbReference type="InterPro" id="IPR036170">
    <property type="entry name" value="YezG-like_sf"/>
</dbReference>
<reference evidence="2 3" key="1">
    <citation type="submission" date="2020-03" db="EMBL/GenBank/DDBJ databases">
        <title>Sequencing the genomes of 1000 actinobacteria strains.</title>
        <authorList>
            <person name="Klenk H.-P."/>
        </authorList>
    </citation>
    <scope>NUCLEOTIDE SEQUENCE [LARGE SCALE GENOMIC DNA]</scope>
    <source>
        <strain evidence="2 3">DSM 45490</strain>
    </source>
</reference>
<dbReference type="Gene3D" id="3.30.500.20">
    <property type="entry name" value="BH3703-like domains"/>
    <property type="match status" value="1"/>
</dbReference>
<evidence type="ECO:0000313" key="3">
    <source>
        <dbReference type="Proteomes" id="UP000555407"/>
    </source>
</evidence>
<gene>
    <name evidence="2" type="ORF">BJY22_000037</name>
</gene>
<feature type="region of interest" description="Disordered" evidence="1">
    <location>
        <begin position="102"/>
        <end position="122"/>
    </location>
</feature>
<sequence length="122" mass="13387">MARSAPSGWAEAELKITGAGPMSGTTLLATTPDGVTDRKIGIDHDGQDAADQLRKEMYQHGKGTWYNASITLTHTGKLTANFDYDTPPFDGDADPDLLLEDQQLFPRDPEHLPAWHPARRQS</sequence>